<gene>
    <name evidence="2" type="ORF">CK203_017312</name>
</gene>
<protein>
    <submittedName>
        <fullName evidence="2">Uncharacterized protein</fullName>
    </submittedName>
</protein>
<name>A0A438JZU9_VITVI</name>
<evidence type="ECO:0000313" key="3">
    <source>
        <dbReference type="Proteomes" id="UP000288805"/>
    </source>
</evidence>
<evidence type="ECO:0000256" key="1">
    <source>
        <dbReference type="SAM" id="MobiDB-lite"/>
    </source>
</evidence>
<feature type="region of interest" description="Disordered" evidence="1">
    <location>
        <begin position="1"/>
        <end position="27"/>
    </location>
</feature>
<dbReference type="Proteomes" id="UP000288805">
    <property type="component" value="Unassembled WGS sequence"/>
</dbReference>
<evidence type="ECO:0000313" key="2">
    <source>
        <dbReference type="EMBL" id="RVX14473.1"/>
    </source>
</evidence>
<reference evidence="2 3" key="1">
    <citation type="journal article" date="2018" name="PLoS Genet.">
        <title>Population sequencing reveals clonal diversity and ancestral inbreeding in the grapevine cultivar Chardonnay.</title>
        <authorList>
            <person name="Roach M.J."/>
            <person name="Johnson D.L."/>
            <person name="Bohlmann J."/>
            <person name="van Vuuren H.J."/>
            <person name="Jones S.J."/>
            <person name="Pretorius I.S."/>
            <person name="Schmidt S.A."/>
            <person name="Borneman A.R."/>
        </authorList>
    </citation>
    <scope>NUCLEOTIDE SEQUENCE [LARGE SCALE GENOMIC DNA]</scope>
    <source>
        <strain evidence="3">cv. Chardonnay</strain>
        <tissue evidence="2">Leaf</tissue>
    </source>
</reference>
<sequence>MKKTSVKHFKAQETKTAESSLDRTSKGSIGSLAVGAFNAWQVTVASTGHRPDLDRTRVRLDREEKATGRERRFLCLPRPDLDRTRETGRPVTQPVEPVGHSLDRMSLLALKTYPFLFLSFPILRQGL</sequence>
<feature type="compositionally biased region" description="Basic and acidic residues" evidence="1">
    <location>
        <begin position="10"/>
        <end position="25"/>
    </location>
</feature>
<organism evidence="2 3">
    <name type="scientific">Vitis vinifera</name>
    <name type="common">Grape</name>
    <dbReference type="NCBI Taxonomy" id="29760"/>
    <lineage>
        <taxon>Eukaryota</taxon>
        <taxon>Viridiplantae</taxon>
        <taxon>Streptophyta</taxon>
        <taxon>Embryophyta</taxon>
        <taxon>Tracheophyta</taxon>
        <taxon>Spermatophyta</taxon>
        <taxon>Magnoliopsida</taxon>
        <taxon>eudicotyledons</taxon>
        <taxon>Gunneridae</taxon>
        <taxon>Pentapetalae</taxon>
        <taxon>rosids</taxon>
        <taxon>Vitales</taxon>
        <taxon>Vitaceae</taxon>
        <taxon>Viteae</taxon>
        <taxon>Vitis</taxon>
    </lineage>
</organism>
<dbReference type="EMBL" id="QGNW01000021">
    <property type="protein sequence ID" value="RVX14473.1"/>
    <property type="molecule type" value="Genomic_DNA"/>
</dbReference>
<comment type="caution">
    <text evidence="2">The sequence shown here is derived from an EMBL/GenBank/DDBJ whole genome shotgun (WGS) entry which is preliminary data.</text>
</comment>
<dbReference type="AlphaFoldDB" id="A0A438JZU9"/>
<proteinExistence type="predicted"/>
<accession>A0A438JZU9</accession>